<dbReference type="PROSITE" id="PS01124">
    <property type="entry name" value="HTH_ARAC_FAMILY_2"/>
    <property type="match status" value="1"/>
</dbReference>
<evidence type="ECO:0000256" key="3">
    <source>
        <dbReference type="ARBA" id="ARBA00023163"/>
    </source>
</evidence>
<dbReference type="PROSITE" id="PS50110">
    <property type="entry name" value="RESPONSE_REGULATORY"/>
    <property type="match status" value="1"/>
</dbReference>
<keyword evidence="8" id="KW-1185">Reference proteome</keyword>
<dbReference type="InterPro" id="IPR001789">
    <property type="entry name" value="Sig_transdc_resp-reg_receiver"/>
</dbReference>
<dbReference type="InterPro" id="IPR018060">
    <property type="entry name" value="HTH_AraC"/>
</dbReference>
<dbReference type="InterPro" id="IPR009057">
    <property type="entry name" value="Homeodomain-like_sf"/>
</dbReference>
<dbReference type="Proteomes" id="UP001057134">
    <property type="component" value="Chromosome"/>
</dbReference>
<dbReference type="PANTHER" id="PTHR43280">
    <property type="entry name" value="ARAC-FAMILY TRANSCRIPTIONAL REGULATOR"/>
    <property type="match status" value="1"/>
</dbReference>
<dbReference type="PANTHER" id="PTHR43280:SF2">
    <property type="entry name" value="HTH-TYPE TRANSCRIPTIONAL REGULATOR EXSA"/>
    <property type="match status" value="1"/>
</dbReference>
<evidence type="ECO:0000259" key="6">
    <source>
        <dbReference type="PROSITE" id="PS50110"/>
    </source>
</evidence>
<feature type="modified residue" description="4-aspartylphosphate" evidence="4">
    <location>
        <position position="53"/>
    </location>
</feature>
<dbReference type="Pfam" id="PF00072">
    <property type="entry name" value="Response_reg"/>
    <property type="match status" value="1"/>
</dbReference>
<evidence type="ECO:0000313" key="8">
    <source>
        <dbReference type="Proteomes" id="UP001057134"/>
    </source>
</evidence>
<dbReference type="PROSITE" id="PS00041">
    <property type="entry name" value="HTH_ARAC_FAMILY_1"/>
    <property type="match status" value="1"/>
</dbReference>
<evidence type="ECO:0000259" key="5">
    <source>
        <dbReference type="PROSITE" id="PS01124"/>
    </source>
</evidence>
<accession>A0ABY4RFH7</accession>
<dbReference type="InterPro" id="IPR020449">
    <property type="entry name" value="Tscrpt_reg_AraC-type_HTH"/>
</dbReference>
<feature type="domain" description="HTH araC/xylS-type" evidence="5">
    <location>
        <begin position="359"/>
        <end position="457"/>
    </location>
</feature>
<gene>
    <name evidence="7" type="primary">yesS_6</name>
    <name evidence="7" type="ORF">SK3146_00465</name>
</gene>
<dbReference type="PRINTS" id="PR00032">
    <property type="entry name" value="HTHARAC"/>
</dbReference>
<protein>
    <submittedName>
        <fullName evidence="7">HTH-type transcriptional regulator YesS</fullName>
    </submittedName>
</protein>
<dbReference type="SUPFAM" id="SSF46689">
    <property type="entry name" value="Homeodomain-like"/>
    <property type="match status" value="2"/>
</dbReference>
<keyword evidence="1" id="KW-0805">Transcription regulation</keyword>
<dbReference type="CDD" id="cd17536">
    <property type="entry name" value="REC_YesN-like"/>
    <property type="match status" value="1"/>
</dbReference>
<dbReference type="EMBL" id="CP027059">
    <property type="protein sequence ID" value="UQZ81309.1"/>
    <property type="molecule type" value="Genomic_DNA"/>
</dbReference>
<organism evidence="7 8">
    <name type="scientific">Paenibacillus konkukensis</name>
    <dbReference type="NCBI Taxonomy" id="2020716"/>
    <lineage>
        <taxon>Bacteria</taxon>
        <taxon>Bacillati</taxon>
        <taxon>Bacillota</taxon>
        <taxon>Bacilli</taxon>
        <taxon>Bacillales</taxon>
        <taxon>Paenibacillaceae</taxon>
        <taxon>Paenibacillus</taxon>
    </lineage>
</organism>
<evidence type="ECO:0000313" key="7">
    <source>
        <dbReference type="EMBL" id="UQZ81309.1"/>
    </source>
</evidence>
<dbReference type="SMART" id="SM00342">
    <property type="entry name" value="HTH_ARAC"/>
    <property type="match status" value="1"/>
</dbReference>
<dbReference type="SUPFAM" id="SSF52172">
    <property type="entry name" value="CheY-like"/>
    <property type="match status" value="1"/>
</dbReference>
<evidence type="ECO:0000256" key="4">
    <source>
        <dbReference type="PROSITE-ProRule" id="PRU00169"/>
    </source>
</evidence>
<dbReference type="InterPro" id="IPR011006">
    <property type="entry name" value="CheY-like_superfamily"/>
</dbReference>
<keyword evidence="4" id="KW-0597">Phosphoprotein</keyword>
<dbReference type="Pfam" id="PF12833">
    <property type="entry name" value="HTH_18"/>
    <property type="match status" value="1"/>
</dbReference>
<name>A0ABY4RFH7_9BACL</name>
<feature type="domain" description="Response regulatory" evidence="6">
    <location>
        <begin position="2"/>
        <end position="118"/>
    </location>
</feature>
<dbReference type="Gene3D" id="3.40.50.2300">
    <property type="match status" value="1"/>
</dbReference>
<reference evidence="7" key="1">
    <citation type="submission" date="2018-02" db="EMBL/GenBank/DDBJ databases">
        <authorList>
            <person name="Kim S.-K."/>
            <person name="Jung H.-I."/>
            <person name="Lee S.-W."/>
        </authorList>
    </citation>
    <scope>NUCLEOTIDE SEQUENCE</scope>
    <source>
        <strain evidence="7">SK3146</strain>
    </source>
</reference>
<dbReference type="InterPro" id="IPR018062">
    <property type="entry name" value="HTH_AraC-typ_CS"/>
</dbReference>
<evidence type="ECO:0000256" key="1">
    <source>
        <dbReference type="ARBA" id="ARBA00023015"/>
    </source>
</evidence>
<evidence type="ECO:0000256" key="2">
    <source>
        <dbReference type="ARBA" id="ARBA00023125"/>
    </source>
</evidence>
<sequence>MKICVIDDEIAVRSGVIVKLNRLNKPIEVFDAGFGEAALENVRRIRPDIVITDIMMPGLTGLELLQQLKEELPAVRVFLLTGYSEFEYARRAIQLGAMGYLLKPANRKELLKLVSDAEREESGRLAADLRRYAAQLREREMHLEPAELLMPFSWYDETVPKRIRLAADPDGMAVEAEREAVIFSFKYKLHVDGAVVRADWKEHGCFARGDEFIPAFIREAERWEAKQFFAPDGASRQRGGEARLKQSSAMRQSIVQAVKEMDVSELEQRVDAFLRHAEQLELKQLRKECAYLMAMLDEAMTAGHNITIVEEDKLDYWFSWVVRHPSWRELKRSVERFVVGGVKALAELDSNQQPTDLVDKAMQLVHRHKGADINLESVAAALSVHSVTLSRIFKQHTGENFVRYVVRHKMKQAERQLVESDKKVGEIAEEAGYADYRYFSQLFKQAYGLSPSEYRKRHIRPDR</sequence>
<keyword evidence="2" id="KW-0238">DNA-binding</keyword>
<dbReference type="SMART" id="SM00448">
    <property type="entry name" value="REC"/>
    <property type="match status" value="1"/>
</dbReference>
<reference evidence="7" key="2">
    <citation type="journal article" date="2021" name="J Anim Sci Technol">
        <title>Complete genome sequence of Paenibacillus konkukensis sp. nov. SK3146 as a potential probiotic strain.</title>
        <authorList>
            <person name="Jung H.I."/>
            <person name="Park S."/>
            <person name="Niu K.M."/>
            <person name="Lee S.W."/>
            <person name="Kothari D."/>
            <person name="Yi K.J."/>
            <person name="Kim S.K."/>
        </authorList>
    </citation>
    <scope>NUCLEOTIDE SEQUENCE</scope>
    <source>
        <strain evidence="7">SK3146</strain>
    </source>
</reference>
<keyword evidence="3" id="KW-0804">Transcription</keyword>
<proteinExistence type="predicted"/>
<dbReference type="RefSeq" id="WP_249863550.1">
    <property type="nucleotide sequence ID" value="NZ_CP027059.1"/>
</dbReference>
<dbReference type="Gene3D" id="1.10.10.60">
    <property type="entry name" value="Homeodomain-like"/>
    <property type="match status" value="2"/>
</dbReference>